<evidence type="ECO:0000256" key="7">
    <source>
        <dbReference type="PROSITE-ProRule" id="PRU01373"/>
    </source>
</evidence>
<dbReference type="InterPro" id="IPR038063">
    <property type="entry name" value="Transpep_catalytic_dom"/>
</dbReference>
<evidence type="ECO:0000256" key="2">
    <source>
        <dbReference type="ARBA" id="ARBA00005992"/>
    </source>
</evidence>
<comment type="pathway">
    <text evidence="1 7">Cell wall biogenesis; peptidoglycan biosynthesis.</text>
</comment>
<proteinExistence type="inferred from homology"/>
<evidence type="ECO:0000259" key="8">
    <source>
        <dbReference type="PROSITE" id="PS52029"/>
    </source>
</evidence>
<dbReference type="GO" id="GO:0071972">
    <property type="term" value="F:peptidoglycan L,D-transpeptidase activity"/>
    <property type="evidence" value="ECO:0007669"/>
    <property type="project" value="TreeGrafter"/>
</dbReference>
<keyword evidence="10" id="KW-1185">Reference proteome</keyword>
<evidence type="ECO:0000313" key="9">
    <source>
        <dbReference type="EMBL" id="QKF76502.1"/>
    </source>
</evidence>
<feature type="active site" description="Nucleophile" evidence="7">
    <location>
        <position position="393"/>
    </location>
</feature>
<dbReference type="PANTHER" id="PTHR30582:SF30">
    <property type="entry name" value="BLR4375 PROTEIN"/>
    <property type="match status" value="1"/>
</dbReference>
<sequence length="425" mass="49042">MLKNILTLLFITSYIYASEEKYTISVCVTSNLENALVCKKRIFDKMQGDVFIVKDKKEKFHTYLNIYNNKEEALIAIKSTSSYVKKQKPYVKLLENEVLFSKSKNKIFIDLNNPIKPIVETIVVKKENIADIKEEKKEEKKFKEEFPLVSVVPNMEELKLVGSYPFPEGKKFVDDDVIIEEKPEIKEEPIQKEVVLEEKNDVSDETPYEEEIRQISMDEFDKAYEEEENKVQKITKSYEKIKPVKKEIKKVSLPKEKKEKVDYSSNVLDYQQLIIEVDSVTNYMTVKAQINDHLQKIKTYRVSTGKKDVKKPFGVGKISQISLNPVWYPTADTIKSFRKRGIYLPSVVPPGDKYNYMGAAKINLTHIVDGKNTFRIHGTLNEKTIGTNESAGCIRMKNSDVLQLANLINDFASMKSMDKVKVVLK</sequence>
<name>A0AAE7BF07_9BACT</name>
<dbReference type="CDD" id="cd16913">
    <property type="entry name" value="YkuD_like"/>
    <property type="match status" value="1"/>
</dbReference>
<dbReference type="GO" id="GO:0018104">
    <property type="term" value="P:peptidoglycan-protein cross-linking"/>
    <property type="evidence" value="ECO:0007669"/>
    <property type="project" value="TreeGrafter"/>
</dbReference>
<evidence type="ECO:0000256" key="6">
    <source>
        <dbReference type="ARBA" id="ARBA00023316"/>
    </source>
</evidence>
<feature type="active site" description="Proton donor/acceptor" evidence="7">
    <location>
        <position position="377"/>
    </location>
</feature>
<dbReference type="GO" id="GO:0005576">
    <property type="term" value="C:extracellular region"/>
    <property type="evidence" value="ECO:0007669"/>
    <property type="project" value="TreeGrafter"/>
</dbReference>
<dbReference type="AlphaFoldDB" id="A0AAE7BF07"/>
<dbReference type="GO" id="GO:0008360">
    <property type="term" value="P:regulation of cell shape"/>
    <property type="evidence" value="ECO:0007669"/>
    <property type="project" value="UniProtKB-UniRule"/>
</dbReference>
<dbReference type="EMBL" id="CP053835">
    <property type="protein sequence ID" value="QKF76502.1"/>
    <property type="molecule type" value="Genomic_DNA"/>
</dbReference>
<keyword evidence="3" id="KW-0808">Transferase</keyword>
<dbReference type="RefSeq" id="WP_129010364.1">
    <property type="nucleotide sequence ID" value="NZ_CP053835.1"/>
</dbReference>
<reference evidence="9 10" key="1">
    <citation type="submission" date="2020-05" db="EMBL/GenBank/DDBJ databases">
        <title>Complete genome sequencing of Campylobacter and Arcobacter type strains.</title>
        <authorList>
            <person name="Miller W.G."/>
            <person name="Yee E."/>
        </authorList>
    </citation>
    <scope>NUCLEOTIDE SEQUENCE [LARGE SCALE GENOMIC DNA]</scope>
    <source>
        <strain evidence="9 10">LMG 25694</strain>
    </source>
</reference>
<protein>
    <submittedName>
        <fullName evidence="9">Lipoprotein-anchoring transpeptidase, ErfK/SrfK family</fullName>
    </submittedName>
</protein>
<dbReference type="Gene3D" id="2.40.440.10">
    <property type="entry name" value="L,D-transpeptidase catalytic domain-like"/>
    <property type="match status" value="1"/>
</dbReference>
<dbReference type="GO" id="GO:0071555">
    <property type="term" value="P:cell wall organization"/>
    <property type="evidence" value="ECO:0007669"/>
    <property type="project" value="UniProtKB-UniRule"/>
</dbReference>
<organism evidence="9 10">
    <name type="scientific">Arcobacter defluvii</name>
    <dbReference type="NCBI Taxonomy" id="873191"/>
    <lineage>
        <taxon>Bacteria</taxon>
        <taxon>Pseudomonadati</taxon>
        <taxon>Campylobacterota</taxon>
        <taxon>Epsilonproteobacteria</taxon>
        <taxon>Campylobacterales</taxon>
        <taxon>Arcobacteraceae</taxon>
        <taxon>Arcobacter</taxon>
    </lineage>
</organism>
<keyword evidence="5 7" id="KW-0573">Peptidoglycan synthesis</keyword>
<dbReference type="Proteomes" id="UP000503313">
    <property type="component" value="Chromosome"/>
</dbReference>
<dbReference type="SUPFAM" id="SSF141523">
    <property type="entry name" value="L,D-transpeptidase catalytic domain-like"/>
    <property type="match status" value="1"/>
</dbReference>
<accession>A0AAE7BF07</accession>
<feature type="domain" description="L,D-TPase catalytic" evidence="8">
    <location>
        <begin position="273"/>
        <end position="423"/>
    </location>
</feature>
<evidence type="ECO:0000256" key="4">
    <source>
        <dbReference type="ARBA" id="ARBA00022960"/>
    </source>
</evidence>
<comment type="similarity">
    <text evidence="2">Belongs to the YkuD family.</text>
</comment>
<dbReference type="GO" id="GO:0016740">
    <property type="term" value="F:transferase activity"/>
    <property type="evidence" value="ECO:0007669"/>
    <property type="project" value="UniProtKB-KW"/>
</dbReference>
<dbReference type="InterPro" id="IPR050979">
    <property type="entry name" value="LD-transpeptidase"/>
</dbReference>
<dbReference type="PROSITE" id="PS52029">
    <property type="entry name" value="LD_TPASE"/>
    <property type="match status" value="1"/>
</dbReference>
<keyword evidence="6 7" id="KW-0961">Cell wall biogenesis/degradation</keyword>
<dbReference type="KEGG" id="adz:ADFLV_0442"/>
<dbReference type="InterPro" id="IPR005490">
    <property type="entry name" value="LD_TPept_cat_dom"/>
</dbReference>
<keyword evidence="4 7" id="KW-0133">Cell shape</keyword>
<evidence type="ECO:0000256" key="5">
    <source>
        <dbReference type="ARBA" id="ARBA00022984"/>
    </source>
</evidence>
<evidence type="ECO:0000256" key="1">
    <source>
        <dbReference type="ARBA" id="ARBA00004752"/>
    </source>
</evidence>
<dbReference type="PANTHER" id="PTHR30582">
    <property type="entry name" value="L,D-TRANSPEPTIDASE"/>
    <property type="match status" value="1"/>
</dbReference>
<dbReference type="Pfam" id="PF03734">
    <property type="entry name" value="YkuD"/>
    <property type="match status" value="1"/>
</dbReference>
<keyword evidence="9" id="KW-0449">Lipoprotein</keyword>
<gene>
    <name evidence="9" type="ORF">ADFLV_0442</name>
</gene>
<evidence type="ECO:0000256" key="3">
    <source>
        <dbReference type="ARBA" id="ARBA00022679"/>
    </source>
</evidence>
<evidence type="ECO:0000313" key="10">
    <source>
        <dbReference type="Proteomes" id="UP000503313"/>
    </source>
</evidence>